<keyword evidence="1" id="KW-0645">Protease</keyword>
<evidence type="ECO:0000256" key="2">
    <source>
        <dbReference type="ARBA" id="ARBA00022679"/>
    </source>
</evidence>
<proteinExistence type="predicted"/>
<dbReference type="InterPro" id="IPR050951">
    <property type="entry name" value="Retrovirus_Pol_polyprotein"/>
</dbReference>
<keyword evidence="2" id="KW-0808">Transferase</keyword>
<keyword evidence="3" id="KW-0548">Nucleotidyltransferase</keyword>
<feature type="compositionally biased region" description="Polar residues" evidence="10">
    <location>
        <begin position="89"/>
        <end position="100"/>
    </location>
</feature>
<accession>A0AAV8DWD3</accession>
<dbReference type="FunFam" id="3.10.10.10:FF:000007">
    <property type="entry name" value="Retrovirus-related Pol polyprotein from transposon 17.6-like Protein"/>
    <property type="match status" value="1"/>
</dbReference>
<feature type="domain" description="Reverse transcriptase" evidence="11">
    <location>
        <begin position="570"/>
        <end position="749"/>
    </location>
</feature>
<keyword evidence="13" id="KW-1185">Reference proteome</keyword>
<dbReference type="Gene3D" id="3.10.20.370">
    <property type="match status" value="1"/>
</dbReference>
<evidence type="ECO:0000256" key="8">
    <source>
        <dbReference type="ARBA" id="ARBA00023268"/>
    </source>
</evidence>
<dbReference type="InterPro" id="IPR045358">
    <property type="entry name" value="Ty3_capsid"/>
</dbReference>
<dbReference type="FunFam" id="3.10.20.370:FF:000001">
    <property type="entry name" value="Retrovirus-related Pol polyprotein from transposon 17.6-like protein"/>
    <property type="match status" value="1"/>
</dbReference>
<evidence type="ECO:0000259" key="11">
    <source>
        <dbReference type="PROSITE" id="PS50878"/>
    </source>
</evidence>
<dbReference type="Pfam" id="PF17919">
    <property type="entry name" value="RT_RNaseH_2"/>
    <property type="match status" value="1"/>
</dbReference>
<dbReference type="GO" id="GO:0008233">
    <property type="term" value="F:peptidase activity"/>
    <property type="evidence" value="ECO:0007669"/>
    <property type="project" value="UniProtKB-KW"/>
</dbReference>
<dbReference type="GO" id="GO:0006508">
    <property type="term" value="P:proteolysis"/>
    <property type="evidence" value="ECO:0007669"/>
    <property type="project" value="UniProtKB-KW"/>
</dbReference>
<keyword evidence="7" id="KW-0695">RNA-directed DNA polymerase</keyword>
<dbReference type="EMBL" id="JAMFTS010000003">
    <property type="protein sequence ID" value="KAJ4772249.1"/>
    <property type="molecule type" value="Genomic_DNA"/>
</dbReference>
<evidence type="ECO:0000256" key="9">
    <source>
        <dbReference type="SAM" id="Coils"/>
    </source>
</evidence>
<dbReference type="InterPro" id="IPR021109">
    <property type="entry name" value="Peptidase_aspartic_dom_sf"/>
</dbReference>
<protein>
    <submittedName>
        <fullName evidence="12">Polyprotein</fullName>
    </submittedName>
</protein>
<dbReference type="Pfam" id="PF19259">
    <property type="entry name" value="Ty3_capsid"/>
    <property type="match status" value="1"/>
</dbReference>
<dbReference type="PANTHER" id="PTHR37984:SF5">
    <property type="entry name" value="PROTEIN NYNRIN-LIKE"/>
    <property type="match status" value="1"/>
</dbReference>
<feature type="coiled-coil region" evidence="9">
    <location>
        <begin position="12"/>
        <end position="61"/>
    </location>
</feature>
<evidence type="ECO:0000256" key="1">
    <source>
        <dbReference type="ARBA" id="ARBA00022670"/>
    </source>
</evidence>
<dbReference type="Proteomes" id="UP001140206">
    <property type="component" value="Chromosome 3"/>
</dbReference>
<dbReference type="Gene3D" id="3.10.10.10">
    <property type="entry name" value="HIV Type 1 Reverse Transcriptase, subunit A, domain 1"/>
    <property type="match status" value="1"/>
</dbReference>
<dbReference type="InterPro" id="IPR043502">
    <property type="entry name" value="DNA/RNA_pol_sf"/>
</dbReference>
<dbReference type="Gene3D" id="2.40.70.10">
    <property type="entry name" value="Acid Proteases"/>
    <property type="match status" value="1"/>
</dbReference>
<name>A0AAV8DWD3_9POAL</name>
<dbReference type="GO" id="GO:0003964">
    <property type="term" value="F:RNA-directed DNA polymerase activity"/>
    <property type="evidence" value="ECO:0007669"/>
    <property type="project" value="UniProtKB-KW"/>
</dbReference>
<dbReference type="SUPFAM" id="SSF56672">
    <property type="entry name" value="DNA/RNA polymerases"/>
    <property type="match status" value="1"/>
</dbReference>
<keyword evidence="5" id="KW-0255">Endonuclease</keyword>
<dbReference type="InterPro" id="IPR043128">
    <property type="entry name" value="Rev_trsase/Diguanyl_cyclase"/>
</dbReference>
<dbReference type="AlphaFoldDB" id="A0AAV8DWD3"/>
<keyword evidence="4" id="KW-0540">Nuclease</keyword>
<feature type="region of interest" description="Disordered" evidence="10">
    <location>
        <begin position="61"/>
        <end position="102"/>
    </location>
</feature>
<dbReference type="PROSITE" id="PS50878">
    <property type="entry name" value="RT_POL"/>
    <property type="match status" value="1"/>
</dbReference>
<dbReference type="InterPro" id="IPR041577">
    <property type="entry name" value="RT_RNaseH_2"/>
</dbReference>
<dbReference type="FunFam" id="3.30.70.270:FF:000020">
    <property type="entry name" value="Transposon Tf2-6 polyprotein-like Protein"/>
    <property type="match status" value="1"/>
</dbReference>
<evidence type="ECO:0000256" key="6">
    <source>
        <dbReference type="ARBA" id="ARBA00022801"/>
    </source>
</evidence>
<gene>
    <name evidence="12" type="ORF">LUZ62_056506</name>
</gene>
<dbReference type="Pfam" id="PF00078">
    <property type="entry name" value="RVT_1"/>
    <property type="match status" value="1"/>
</dbReference>
<evidence type="ECO:0000313" key="13">
    <source>
        <dbReference type="Proteomes" id="UP001140206"/>
    </source>
</evidence>
<keyword evidence="6" id="KW-0378">Hydrolase</keyword>
<dbReference type="Gene3D" id="3.30.70.270">
    <property type="match status" value="2"/>
</dbReference>
<evidence type="ECO:0000256" key="7">
    <source>
        <dbReference type="ARBA" id="ARBA00022918"/>
    </source>
</evidence>
<dbReference type="CDD" id="cd09274">
    <property type="entry name" value="RNase_HI_RT_Ty3"/>
    <property type="match status" value="1"/>
</dbReference>
<evidence type="ECO:0000256" key="4">
    <source>
        <dbReference type="ARBA" id="ARBA00022722"/>
    </source>
</evidence>
<organism evidence="12 13">
    <name type="scientific">Rhynchospora pubera</name>
    <dbReference type="NCBI Taxonomy" id="906938"/>
    <lineage>
        <taxon>Eukaryota</taxon>
        <taxon>Viridiplantae</taxon>
        <taxon>Streptophyta</taxon>
        <taxon>Embryophyta</taxon>
        <taxon>Tracheophyta</taxon>
        <taxon>Spermatophyta</taxon>
        <taxon>Magnoliopsida</taxon>
        <taxon>Liliopsida</taxon>
        <taxon>Poales</taxon>
        <taxon>Cyperaceae</taxon>
        <taxon>Cyperoideae</taxon>
        <taxon>Rhynchosporeae</taxon>
        <taxon>Rhynchospora</taxon>
    </lineage>
</organism>
<keyword evidence="8" id="KW-0511">Multifunctional enzyme</keyword>
<dbReference type="GO" id="GO:0004519">
    <property type="term" value="F:endonuclease activity"/>
    <property type="evidence" value="ECO:0007669"/>
    <property type="project" value="UniProtKB-KW"/>
</dbReference>
<reference evidence="12" key="1">
    <citation type="submission" date="2022-08" db="EMBL/GenBank/DDBJ databases">
        <authorList>
            <person name="Marques A."/>
        </authorList>
    </citation>
    <scope>NUCLEOTIDE SEQUENCE</scope>
    <source>
        <strain evidence="12">RhyPub2mFocal</strain>
        <tissue evidence="12">Leaves</tissue>
    </source>
</reference>
<evidence type="ECO:0000313" key="12">
    <source>
        <dbReference type="EMBL" id="KAJ4772249.1"/>
    </source>
</evidence>
<evidence type="ECO:0000256" key="10">
    <source>
        <dbReference type="SAM" id="MobiDB-lite"/>
    </source>
</evidence>
<evidence type="ECO:0000256" key="3">
    <source>
        <dbReference type="ARBA" id="ARBA00022695"/>
    </source>
</evidence>
<keyword evidence="9" id="KW-0175">Coiled coil</keyword>
<comment type="caution">
    <text evidence="12">The sequence shown here is derived from an EMBL/GenBank/DDBJ whole genome shotgun (WGS) entry which is preliminary data.</text>
</comment>
<evidence type="ECO:0000256" key="5">
    <source>
        <dbReference type="ARBA" id="ARBA00022759"/>
    </source>
</evidence>
<dbReference type="PANTHER" id="PTHR37984">
    <property type="entry name" value="PROTEIN CBG26694"/>
    <property type="match status" value="1"/>
</dbReference>
<dbReference type="CDD" id="cd01647">
    <property type="entry name" value="RT_LTR"/>
    <property type="match status" value="1"/>
</dbReference>
<sequence length="1034" mass="117498">MPPKPSTSTQPSEELQLAVQQLNDRLSQEISQNNARFAQQQADNNTKIDELRAMMEQLLKQGGQGPSSGDHNSTGFGRPPPPPPHTPIRNPQFNSASSGGEENKFTHRLVDQRINLPRTDFPSFDGSNPIAWRSKCENYFSIFQIPEPIKPQMATLHFTGEAQEWFDCFKEECPNLPWPLLVEEVLDRFIANNDSNPVGEFKRVYQSGKVTDYIRQFERAKARLISETKIRNTTFFVQGFIEGLKEEIKYAVEVHDPVTLNQAFNYARKAELNLEGIDRRNRAGSKYISYQQSKFIKDADVPVKRDTLPQPLAKLPTQPATREMSREQMRALKLCYYCKEKYFPGHKCKMKTLLALQAHESCTSSDDCLESGEILPQFIEWVKDDDGEEGLHQEHAVITLCADPEPQQFQTLRFKGAVRLLGVQGYDLILGMDWLSLHGPMTIDWKGGTVLLHKGDEQVTFTVQSEAAELHLCTEVLCPTTEGKKGNLMMIAHISSITEGTCQSVPVPNLLQPILDQFNHVFQPPTGLPPHRSVDHTVPLIDSTKTISIRPYRYSYFQKMEIDKIIEELIGNGFIRPSTSPYSSPVLLVKKKDDSWRLCIDYRQLNDNTVKNKYPIPIIDDLLDELRGAQYFSKVDLRSGYHQIRMADEDIYKTAFRTHNGHFEFVVMPFGLTNAPATFQTLMNNLFKQYLRKFVLVFFDDILIYSNSLQEHVQHVALVLEVLAVNNLFAKQSKCAFGLTEIEYLGHIISSQGVATDPLKVQSMVNWPVPRTVKELRGFLGLTGYYRKFVRDYGLISKPLTDLTKKNAFGWNAQAQSAFERLKSAMITAPVLTLPDYSKQFIIETDASALGIGAVLMQNNKPIAYLSKSLGVKNQGLSTYEKELLALLTAVKRWRHYLVGAPFIIRTDQISLKHLLEQRVSTTLQHKGLCTLLGLDYVIEYKKGKENRVADALSRVEGRNWMVQAISAENWAVSEILPNWIQELLQSYVNDPWMDGIKLKLQATSSDNPSELTMHQGELMSLITKLRNCFTGHH</sequence>
<dbReference type="InterPro" id="IPR000477">
    <property type="entry name" value="RT_dom"/>
</dbReference>